<reference evidence="6" key="4">
    <citation type="submission" date="2016-10" db="EMBL/GenBank/DDBJ databases">
        <authorList>
            <person name="Varghese N."/>
        </authorList>
    </citation>
    <scope>NUCLEOTIDE SEQUENCE [LARGE SCALE GENOMIC DNA]</scope>
    <source>
        <strain evidence="6">DSM 16632</strain>
    </source>
</reference>
<dbReference type="STRING" id="294671.YLM1_1559"/>
<dbReference type="Proteomes" id="UP000183442">
    <property type="component" value="Unassembled WGS sequence"/>
</dbReference>
<organism evidence="3 5">
    <name type="scientific">Methanobrevibacter olleyae</name>
    <dbReference type="NCBI Taxonomy" id="294671"/>
    <lineage>
        <taxon>Archaea</taxon>
        <taxon>Methanobacteriati</taxon>
        <taxon>Methanobacteriota</taxon>
        <taxon>Methanomada group</taxon>
        <taxon>Methanobacteria</taxon>
        <taxon>Methanobacteriales</taxon>
        <taxon>Methanobacteriaceae</taxon>
        <taxon>Methanobrevibacter</taxon>
    </lineage>
</organism>
<reference evidence="5" key="2">
    <citation type="submission" date="2016-02" db="EMBL/GenBank/DDBJ databases">
        <title>The draft genome sequence of the rumen methanogen Methanobrevibacter olleyae YLM1.</title>
        <authorList>
            <consortium name="New Zealand Agricultural Greenhouse Gas Research Centre/Pastoral Greenhouse Gas Research Consortium"/>
            <person name="Kelly W.J."/>
            <person name="Li D."/>
            <person name="Lambie S.C."/>
            <person name="Attwood G.T."/>
            <person name="Altermann E."/>
            <person name="Leahy S.C."/>
        </authorList>
    </citation>
    <scope>NUCLEOTIDE SEQUENCE [LARGE SCALE GENOMIC DNA]</scope>
    <source>
        <strain evidence="5">YLM1</strain>
    </source>
</reference>
<dbReference type="Pfam" id="PF00535">
    <property type="entry name" value="Glycos_transf_2"/>
    <property type="match status" value="1"/>
</dbReference>
<keyword evidence="1" id="KW-0472">Membrane</keyword>
<reference evidence="3 5" key="1">
    <citation type="journal article" date="2016" name="Genome Announc.">
        <title>Draft Genome Sequence of the Rumen Methanogen Methanobrevibacter olleyae YLM1.</title>
        <authorList>
            <person name="Kelly W.J."/>
            <person name="Li D."/>
            <person name="Lambie S.C."/>
            <person name="Cox F."/>
            <person name="Attwood G.T."/>
            <person name="Altermann E."/>
            <person name="Leahy S.C."/>
        </authorList>
    </citation>
    <scope>NUCLEOTIDE SEQUENCE [LARGE SCALE GENOMIC DNA]</scope>
    <source>
        <strain evidence="3 5">YLM1</strain>
    </source>
</reference>
<reference evidence="4" key="3">
    <citation type="submission" date="2016-10" db="EMBL/GenBank/DDBJ databases">
        <authorList>
            <person name="de Groot N.N."/>
        </authorList>
    </citation>
    <scope>NUCLEOTIDE SEQUENCE [LARGE SCALE GENOMIC DNA]</scope>
    <source>
        <strain evidence="4">DSM 16632</strain>
    </source>
</reference>
<dbReference type="EMBL" id="FOTL01000006">
    <property type="protein sequence ID" value="SFL32741.1"/>
    <property type="molecule type" value="Genomic_DNA"/>
</dbReference>
<keyword evidence="1" id="KW-0812">Transmembrane</keyword>
<evidence type="ECO:0000313" key="5">
    <source>
        <dbReference type="Proteomes" id="UP000066376"/>
    </source>
</evidence>
<evidence type="ECO:0000259" key="2">
    <source>
        <dbReference type="Pfam" id="PF00535"/>
    </source>
</evidence>
<dbReference type="Gene3D" id="3.90.550.10">
    <property type="entry name" value="Spore Coat Polysaccharide Biosynthesis Protein SpsA, Chain A"/>
    <property type="match status" value="1"/>
</dbReference>
<evidence type="ECO:0000256" key="1">
    <source>
        <dbReference type="SAM" id="Phobius"/>
    </source>
</evidence>
<dbReference type="PATRIC" id="fig|294671.3.peg.1623"/>
<dbReference type="KEGG" id="mol:YLM1_1559"/>
<dbReference type="SUPFAM" id="SSF53448">
    <property type="entry name" value="Nucleotide-diphospho-sugar transferases"/>
    <property type="match status" value="1"/>
</dbReference>
<evidence type="ECO:0000313" key="3">
    <source>
        <dbReference type="EMBL" id="AMK16114.1"/>
    </source>
</evidence>
<dbReference type="EMBL" id="CP014265">
    <property type="protein sequence ID" value="AMK16114.1"/>
    <property type="molecule type" value="Genomic_DNA"/>
</dbReference>
<keyword evidence="1" id="KW-1133">Transmembrane helix</keyword>
<dbReference type="Proteomes" id="UP000066376">
    <property type="component" value="Chromosome"/>
</dbReference>
<name>A0A126R248_METOL</name>
<evidence type="ECO:0000313" key="4">
    <source>
        <dbReference type="EMBL" id="SFL32741.1"/>
    </source>
</evidence>
<sequence>MGEFFSLGVKMRNNLDLSIIVVNYNTFKLTKETIDSCLAEPCHYRYEILLVDNKSTDDSLLKLEEYFKDEISRGIINLIANSSNEGFAKANNLAIEEAKGEYILLLNSDTLIKEATIDRCMDYITKGTNADVGALGCKVSLADGSLDKACKRSFPNPVNSFYKLFNIQTNSGKDNYNLDDLDDDGVYEIDCLVGAFMLVRRTTIDDIGLLDDTFFMYGEDIDWCYRIKQAGWRIVYFGQAEIIHYKGASSEDKKTKKRNPKLIYEFYRAMYIFYKKHYTKKYNFFVNIAVYIGIAVLLVFNLIKNTLRF</sequence>
<keyword evidence="5" id="KW-1185">Reference proteome</keyword>
<protein>
    <submittedName>
        <fullName evidence="3">Glycosyl transferase GT2 family</fullName>
    </submittedName>
</protein>
<dbReference type="CDD" id="cd04186">
    <property type="entry name" value="GT_2_like_c"/>
    <property type="match status" value="1"/>
</dbReference>
<gene>
    <name evidence="4" type="ORF">SAMN02910297_00594</name>
    <name evidence="3" type="ORF">YLM1_1559</name>
</gene>
<feature type="domain" description="Glycosyltransferase 2-like" evidence="2">
    <location>
        <begin position="18"/>
        <end position="132"/>
    </location>
</feature>
<dbReference type="InterPro" id="IPR001173">
    <property type="entry name" value="Glyco_trans_2-like"/>
</dbReference>
<accession>A0A126R248</accession>
<dbReference type="PANTHER" id="PTHR43179">
    <property type="entry name" value="RHAMNOSYLTRANSFERASE WBBL"/>
    <property type="match status" value="1"/>
</dbReference>
<dbReference type="AlphaFoldDB" id="A0A126R248"/>
<proteinExistence type="predicted"/>
<evidence type="ECO:0000313" key="6">
    <source>
        <dbReference type="Proteomes" id="UP000183442"/>
    </source>
</evidence>
<keyword evidence="3" id="KW-0808">Transferase</keyword>
<dbReference type="GO" id="GO:0016740">
    <property type="term" value="F:transferase activity"/>
    <property type="evidence" value="ECO:0007669"/>
    <property type="project" value="UniProtKB-KW"/>
</dbReference>
<dbReference type="PANTHER" id="PTHR43179:SF7">
    <property type="entry name" value="RHAMNOSYLTRANSFERASE WBBL"/>
    <property type="match status" value="1"/>
</dbReference>
<feature type="transmembrane region" description="Helical" evidence="1">
    <location>
        <begin position="284"/>
        <end position="303"/>
    </location>
</feature>
<dbReference type="InterPro" id="IPR029044">
    <property type="entry name" value="Nucleotide-diphossugar_trans"/>
</dbReference>